<evidence type="ECO:0000313" key="11">
    <source>
        <dbReference type="EMBL" id="KKW30283.1"/>
    </source>
</evidence>
<keyword evidence="4 10" id="KW-0813">Transport</keyword>
<dbReference type="Pfam" id="PF00231">
    <property type="entry name" value="ATP-synt"/>
    <property type="match status" value="1"/>
</dbReference>
<dbReference type="HAMAP" id="MF_00815">
    <property type="entry name" value="ATP_synth_gamma_bact"/>
    <property type="match status" value="1"/>
</dbReference>
<evidence type="ECO:0000256" key="9">
    <source>
        <dbReference type="ARBA" id="ARBA00023310"/>
    </source>
</evidence>
<comment type="similarity">
    <text evidence="3 10">Belongs to the ATPase gamma chain family.</text>
</comment>
<evidence type="ECO:0000256" key="8">
    <source>
        <dbReference type="ARBA" id="ARBA00023196"/>
    </source>
</evidence>
<dbReference type="InterPro" id="IPR000131">
    <property type="entry name" value="ATP_synth_F1_gsu"/>
</dbReference>
<reference evidence="11 12" key="1">
    <citation type="journal article" date="2015" name="Nature">
        <title>rRNA introns, odd ribosomes, and small enigmatic genomes across a large radiation of phyla.</title>
        <authorList>
            <person name="Brown C.T."/>
            <person name="Hug L.A."/>
            <person name="Thomas B.C."/>
            <person name="Sharon I."/>
            <person name="Castelle C.J."/>
            <person name="Singh A."/>
            <person name="Wilkins M.J."/>
            <person name="Williams K.H."/>
            <person name="Banfield J.F."/>
        </authorList>
    </citation>
    <scope>NUCLEOTIDE SEQUENCE [LARGE SCALE GENOMIC DNA]</scope>
</reference>
<comment type="subcellular location">
    <subcellularLocation>
        <location evidence="10">Cell membrane</location>
        <topology evidence="10">Peripheral membrane protein</topology>
    </subcellularLocation>
    <subcellularLocation>
        <location evidence="2">Membrane</location>
        <topology evidence="2">Peripheral membrane protein</topology>
    </subcellularLocation>
</comment>
<accession>A0A0G1XGB3</accession>
<dbReference type="PANTHER" id="PTHR11693:SF22">
    <property type="entry name" value="ATP SYNTHASE SUBUNIT GAMMA, MITOCHONDRIAL"/>
    <property type="match status" value="1"/>
</dbReference>
<keyword evidence="5 10" id="KW-0375">Hydrogen ion transport</keyword>
<evidence type="ECO:0000256" key="7">
    <source>
        <dbReference type="ARBA" id="ARBA00023136"/>
    </source>
</evidence>
<keyword evidence="8 10" id="KW-0139">CF(1)</keyword>
<dbReference type="PANTHER" id="PTHR11693">
    <property type="entry name" value="ATP SYNTHASE GAMMA CHAIN"/>
    <property type="match status" value="1"/>
</dbReference>
<evidence type="ECO:0000313" key="12">
    <source>
        <dbReference type="Proteomes" id="UP000034846"/>
    </source>
</evidence>
<dbReference type="NCBIfam" id="TIGR01146">
    <property type="entry name" value="ATPsyn_F1gamma"/>
    <property type="match status" value="1"/>
</dbReference>
<evidence type="ECO:0000256" key="5">
    <source>
        <dbReference type="ARBA" id="ARBA00022781"/>
    </source>
</evidence>
<sequence>MAQSRKLIKARIKSVKNTRKITKAMELVAASKMRRAVAMALKTRPFAKVAWETVRAILERLGDEFSHPLLASNPTATRTLFVLFTSDRGLAGGYNVNMLKAAIAELKSLPEGSVDVIAVGKRGADAMQRLKIPVVASFVNLGNAPRYEDMLPIMRLALDGFAQGKYARVRLGYTEFVSGITQRPTVQEVLPMKTTGAKTASASGQYIFEPDPKAVLDVILPKIIGSTFFQALLESTASEHAARMLAMRNASDSAGEMLTALTFTYNQARQAAITQEIAEISSGKAALE</sequence>
<protein>
    <recommendedName>
        <fullName evidence="10">ATP synthase gamma chain</fullName>
    </recommendedName>
    <alternativeName>
        <fullName evidence="10">ATP synthase F1 sector gamma subunit</fullName>
    </alternativeName>
    <alternativeName>
        <fullName evidence="10">F-ATPase gamma subunit</fullName>
    </alternativeName>
</protein>
<comment type="caution">
    <text evidence="11">The sequence shown here is derived from an EMBL/GenBank/DDBJ whole genome shotgun (WGS) entry which is preliminary data.</text>
</comment>
<proteinExistence type="inferred from homology"/>
<dbReference type="Gene3D" id="3.40.1380.10">
    <property type="match status" value="1"/>
</dbReference>
<evidence type="ECO:0000256" key="4">
    <source>
        <dbReference type="ARBA" id="ARBA00022448"/>
    </source>
</evidence>
<dbReference type="InterPro" id="IPR035968">
    <property type="entry name" value="ATP_synth_F1_ATPase_gsu"/>
</dbReference>
<dbReference type="GO" id="GO:0045259">
    <property type="term" value="C:proton-transporting ATP synthase complex"/>
    <property type="evidence" value="ECO:0007669"/>
    <property type="project" value="UniProtKB-KW"/>
</dbReference>
<keyword evidence="7 10" id="KW-0472">Membrane</keyword>
<comment type="subunit">
    <text evidence="10">F-type ATPases have 2 components, CF(1) - the catalytic core - and CF(0) - the membrane proton channel. CF(1) has five subunits: alpha(3), beta(3), gamma(1), delta(1), epsilon(1). CF(0) has three main subunits: a, b and c.</text>
</comment>
<evidence type="ECO:0000256" key="1">
    <source>
        <dbReference type="ARBA" id="ARBA00003456"/>
    </source>
</evidence>
<dbReference type="PRINTS" id="PR00126">
    <property type="entry name" value="ATPASEGAMMA"/>
</dbReference>
<gene>
    <name evidence="10" type="primary">atpG</name>
    <name evidence="11" type="ORF">UY72_C0016G0016</name>
</gene>
<dbReference type="Proteomes" id="UP000034846">
    <property type="component" value="Unassembled WGS sequence"/>
</dbReference>
<dbReference type="CDD" id="cd12151">
    <property type="entry name" value="F1-ATPase_gamma"/>
    <property type="match status" value="1"/>
</dbReference>
<dbReference type="Gene3D" id="1.10.287.80">
    <property type="entry name" value="ATP synthase, gamma subunit, helix hairpin domain"/>
    <property type="match status" value="1"/>
</dbReference>
<evidence type="ECO:0000256" key="10">
    <source>
        <dbReference type="HAMAP-Rule" id="MF_00815"/>
    </source>
</evidence>
<keyword evidence="10" id="KW-1003">Cell membrane</keyword>
<keyword evidence="9 10" id="KW-0066">ATP synthesis</keyword>
<dbReference type="GO" id="GO:0005886">
    <property type="term" value="C:plasma membrane"/>
    <property type="evidence" value="ECO:0007669"/>
    <property type="project" value="UniProtKB-SubCell"/>
</dbReference>
<dbReference type="GO" id="GO:0005524">
    <property type="term" value="F:ATP binding"/>
    <property type="evidence" value="ECO:0007669"/>
    <property type="project" value="UniProtKB-UniRule"/>
</dbReference>
<organism evidence="11 12">
    <name type="scientific">Candidatus Uhrbacteria bacterium GW2011_GWD2_52_7</name>
    <dbReference type="NCBI Taxonomy" id="1618989"/>
    <lineage>
        <taxon>Bacteria</taxon>
        <taxon>Candidatus Uhriibacteriota</taxon>
    </lineage>
</organism>
<dbReference type="GO" id="GO:0046933">
    <property type="term" value="F:proton-transporting ATP synthase activity, rotational mechanism"/>
    <property type="evidence" value="ECO:0007669"/>
    <property type="project" value="UniProtKB-UniRule"/>
</dbReference>
<dbReference type="EMBL" id="LCRD01000016">
    <property type="protein sequence ID" value="KKW30283.1"/>
    <property type="molecule type" value="Genomic_DNA"/>
</dbReference>
<keyword evidence="6 10" id="KW-0406">Ion transport</keyword>
<dbReference type="PATRIC" id="fig|1618989.3.peg.293"/>
<name>A0A0G1XGB3_9BACT</name>
<dbReference type="SUPFAM" id="SSF52943">
    <property type="entry name" value="ATP synthase (F1-ATPase), gamma subunit"/>
    <property type="match status" value="1"/>
</dbReference>
<comment type="function">
    <text evidence="1 10">Produces ATP from ADP in the presence of a proton gradient across the membrane. The gamma chain is believed to be important in regulating ATPase activity and the flow of protons through the CF(0) complex.</text>
</comment>
<dbReference type="AlphaFoldDB" id="A0A0G1XGB3"/>
<evidence type="ECO:0000256" key="3">
    <source>
        <dbReference type="ARBA" id="ARBA00007681"/>
    </source>
</evidence>
<dbReference type="GO" id="GO:0042777">
    <property type="term" value="P:proton motive force-driven plasma membrane ATP synthesis"/>
    <property type="evidence" value="ECO:0007669"/>
    <property type="project" value="UniProtKB-UniRule"/>
</dbReference>
<evidence type="ECO:0000256" key="6">
    <source>
        <dbReference type="ARBA" id="ARBA00023065"/>
    </source>
</evidence>
<evidence type="ECO:0000256" key="2">
    <source>
        <dbReference type="ARBA" id="ARBA00004170"/>
    </source>
</evidence>